<feature type="domain" description="Glycosyl hydrolase family 31 C-terminal" evidence="5">
    <location>
        <begin position="583"/>
        <end position="666"/>
    </location>
</feature>
<dbReference type="SUPFAM" id="SSF74650">
    <property type="entry name" value="Galactose mutarotase-like"/>
    <property type="match status" value="1"/>
</dbReference>
<feature type="domain" description="Glycoside hydrolase family 31 TIM barrel" evidence="3">
    <location>
        <begin position="245"/>
        <end position="571"/>
    </location>
</feature>
<keyword evidence="2 6" id="KW-0378">Hydrolase</keyword>
<evidence type="ECO:0000259" key="3">
    <source>
        <dbReference type="Pfam" id="PF01055"/>
    </source>
</evidence>
<dbReference type="Pfam" id="PF01055">
    <property type="entry name" value="Glyco_hydro_31_2nd"/>
    <property type="match status" value="1"/>
</dbReference>
<gene>
    <name evidence="6" type="ORF">QBE54_11245</name>
</gene>
<proteinExistence type="inferred from homology"/>
<organism evidence="6 7">
    <name type="scientific">Thermatribacter velox</name>
    <dbReference type="NCBI Taxonomy" id="3039681"/>
    <lineage>
        <taxon>Bacteria</taxon>
        <taxon>Pseudomonadati</taxon>
        <taxon>Atribacterota</taxon>
        <taxon>Atribacteria</taxon>
        <taxon>Atribacterales</taxon>
        <taxon>Thermatribacteraceae</taxon>
        <taxon>Thermatribacter</taxon>
    </lineage>
</organism>
<accession>A0ABZ2YAU3</accession>
<dbReference type="CDD" id="cd06593">
    <property type="entry name" value="GH31_xylosidase_YicI"/>
    <property type="match status" value="1"/>
</dbReference>
<dbReference type="InterPro" id="IPR013780">
    <property type="entry name" value="Glyco_hydro_b"/>
</dbReference>
<feature type="domain" description="Glycoside hydrolase family 31 N-terminal" evidence="4">
    <location>
        <begin position="33"/>
        <end position="201"/>
    </location>
</feature>
<sequence>MQVEKWVTLKSIDFTSGVLKAQIQSETGRSLSLNIGFVSPSTFRIVVGGKSSNSCLEKEPGFIEAGVKSREGVFCLESEKSILEVCVKPFSIKVKNSLSSEVIAETRFHDPDASGSDLSPGCGFDLQENRQVFSWRLFQDEHFFGLGEKFTDWNKRGQLITCWNRNAYGAGSEKSYKNVPFLLSSRKYAIFVNTTSKVVFDLGVSSNFSHFLVVHEPVLDFLVIRGDSFADILREYFRLTGWPRPVPLWSLGLWVSVFGDHRSGDIMHAGRILGVLKEAETQRFPLDVLHLDPFWMGESGYCSFHWSLEYFPDPEDFLNKVRGYKIKVCLWEHPYLDTNTEIFQEAKTGGFLVKDKSGNPYIAPLAFRGIKTEARGSRERYNPAGIVDFSNPEASEWYKEKHRHLIEMGVSTFKTDFGEEIPEDGLFHNGKTGKEMHNLYPLLYNRIVYEVLADYFENPVVWGRSGFSGMQRYPLCWSGDPLCDFDSMAATLRGGLSLSVSGVPFWSHDVGGFMGSPDPLLFIRWLQFAVLCSHVRLHGTTTRLPWKFDQRTCNIARKFIRLRYRLLPYLWGEAMKVWEEGNLFLRPLFWEYPEDQTTFWIWWEYFLGESFLVVPVLNSENEVKIYLPEGKWLEFWGGEVIAGPRWLQREVPLDKIPVFVRENSVIPQVRNPIRRAEEPWETLSLDVFGVTSLEQRFPIAEDMFALLRAQSAEKEYAIQLQAPQSRDWILRLHDVKEPKRVHTEPSAYWLWKDNTLNVFFKDCVYFSFCTIFA</sequence>
<keyword evidence="7" id="KW-1185">Reference proteome</keyword>
<dbReference type="Gene3D" id="2.60.40.1760">
    <property type="entry name" value="glycosyl hydrolase (family 31)"/>
    <property type="match status" value="1"/>
</dbReference>
<dbReference type="SUPFAM" id="SSF51445">
    <property type="entry name" value="(Trans)glycosidases"/>
    <property type="match status" value="1"/>
</dbReference>
<evidence type="ECO:0000259" key="4">
    <source>
        <dbReference type="Pfam" id="PF13802"/>
    </source>
</evidence>
<dbReference type="InterPro" id="IPR025887">
    <property type="entry name" value="Glyco_hydro_31_N_dom"/>
</dbReference>
<dbReference type="InterPro" id="IPR051816">
    <property type="entry name" value="Glycosyl_Hydrolase_31"/>
</dbReference>
<evidence type="ECO:0000313" key="6">
    <source>
        <dbReference type="EMBL" id="WZL76130.1"/>
    </source>
</evidence>
<dbReference type="Pfam" id="PF13802">
    <property type="entry name" value="Gal_mutarotas_2"/>
    <property type="match status" value="1"/>
</dbReference>
<evidence type="ECO:0000259" key="5">
    <source>
        <dbReference type="Pfam" id="PF21365"/>
    </source>
</evidence>
<protein>
    <submittedName>
        <fullName evidence="6">Glycoside hydrolase family 31 protein</fullName>
    </submittedName>
</protein>
<dbReference type="RefSeq" id="WP_369018288.1">
    <property type="nucleotide sequence ID" value="NZ_CP121689.1"/>
</dbReference>
<dbReference type="InterPro" id="IPR017853">
    <property type="entry name" value="GH"/>
</dbReference>
<dbReference type="InterPro" id="IPR000322">
    <property type="entry name" value="Glyco_hydro_31_TIM"/>
</dbReference>
<dbReference type="Gene3D" id="2.60.40.1180">
    <property type="entry name" value="Golgi alpha-mannosidase II"/>
    <property type="match status" value="1"/>
</dbReference>
<dbReference type="PANTHER" id="PTHR43863:SF2">
    <property type="entry name" value="MALTASE-GLUCOAMYLASE"/>
    <property type="match status" value="1"/>
</dbReference>
<dbReference type="EMBL" id="CP121689">
    <property type="protein sequence ID" value="WZL76130.1"/>
    <property type="molecule type" value="Genomic_DNA"/>
</dbReference>
<dbReference type="InterPro" id="IPR048395">
    <property type="entry name" value="Glyco_hydro_31_C"/>
</dbReference>
<dbReference type="InterPro" id="IPR011013">
    <property type="entry name" value="Gal_mutarotase_sf_dom"/>
</dbReference>
<dbReference type="PANTHER" id="PTHR43863">
    <property type="entry name" value="HYDROLASE, PUTATIVE (AFU_ORTHOLOGUE AFUA_1G03140)-RELATED"/>
    <property type="match status" value="1"/>
</dbReference>
<comment type="similarity">
    <text evidence="1 2">Belongs to the glycosyl hydrolase 31 family.</text>
</comment>
<name>A0ABZ2YAU3_9BACT</name>
<keyword evidence="2" id="KW-0326">Glycosidase</keyword>
<reference evidence="6 7" key="1">
    <citation type="submission" date="2023-03" db="EMBL/GenBank/DDBJ databases">
        <title>Novel Species.</title>
        <authorList>
            <person name="Ma S."/>
        </authorList>
    </citation>
    <scope>NUCLEOTIDE SEQUENCE [LARGE SCALE GENOMIC DNA]</scope>
    <source>
        <strain evidence="6 7">B11</strain>
    </source>
</reference>
<dbReference type="Pfam" id="PF21365">
    <property type="entry name" value="Glyco_hydro_31_3rd"/>
    <property type="match status" value="1"/>
</dbReference>
<dbReference type="Proteomes" id="UP001461341">
    <property type="component" value="Chromosome"/>
</dbReference>
<evidence type="ECO:0000256" key="1">
    <source>
        <dbReference type="ARBA" id="ARBA00007806"/>
    </source>
</evidence>
<dbReference type="Gene3D" id="3.20.20.80">
    <property type="entry name" value="Glycosidases"/>
    <property type="match status" value="1"/>
</dbReference>
<evidence type="ECO:0000313" key="7">
    <source>
        <dbReference type="Proteomes" id="UP001461341"/>
    </source>
</evidence>
<dbReference type="GO" id="GO:0016787">
    <property type="term" value="F:hydrolase activity"/>
    <property type="evidence" value="ECO:0007669"/>
    <property type="project" value="UniProtKB-KW"/>
</dbReference>
<dbReference type="SUPFAM" id="SSF51011">
    <property type="entry name" value="Glycosyl hydrolase domain"/>
    <property type="match status" value="1"/>
</dbReference>
<evidence type="ECO:0000256" key="2">
    <source>
        <dbReference type="RuleBase" id="RU361185"/>
    </source>
</evidence>
<dbReference type="CDD" id="cd14752">
    <property type="entry name" value="GH31_N"/>
    <property type="match status" value="1"/>
</dbReference>